<name>A0A9P5NC58_GYMJU</name>
<evidence type="ECO:0000313" key="2">
    <source>
        <dbReference type="Proteomes" id="UP000724874"/>
    </source>
</evidence>
<dbReference type="InterPro" id="IPR032675">
    <property type="entry name" value="LRR_dom_sf"/>
</dbReference>
<dbReference type="Gene3D" id="3.80.10.10">
    <property type="entry name" value="Ribonuclease Inhibitor"/>
    <property type="match status" value="1"/>
</dbReference>
<dbReference type="PANTHER" id="PTHR38926:SF5">
    <property type="entry name" value="F-BOX AND LEUCINE-RICH REPEAT PROTEIN 6"/>
    <property type="match status" value="1"/>
</dbReference>
<dbReference type="OrthoDB" id="3155440at2759"/>
<evidence type="ECO:0008006" key="3">
    <source>
        <dbReference type="Google" id="ProtNLM"/>
    </source>
</evidence>
<comment type="caution">
    <text evidence="1">The sequence shown here is derived from an EMBL/GenBank/DDBJ whole genome shotgun (WGS) entry which is preliminary data.</text>
</comment>
<protein>
    <recommendedName>
        <fullName evidence="3">F-box domain-containing protein</fullName>
    </recommendedName>
</protein>
<sequence>MKDVLTPVATPFTLSNTLDTPSRLGSNHYFTSSHHLSAQVCAQGPEEAASLQHRPGKSAIDAIPSELLSLILEAGYFNHDEDFTHDNEFRSLLSQISRRFREVAFSTPSVWSVIRLSRGNVEGEVHRLPAYLERSKDYPLDVHLSAFWDMDMTDDIMNQLLRHSKRWRRLCIVAFNPYIFSHLQHAQASNLEDLELAFYSHQRRASLPSPVFDSYTPRLSRLCLRNINLDDLDVSLRELKTLEIRGYCNWPSASRLTEMIGGSKSLEELILFVKPGQTLEQLSEESDNHHAQVLLPNVRLFEMFTSEWLSSDISSLIQTFSCPKLESFALREGSGASSSRLAKTIMSYTTSTHLAKNSRLFYPLGEPLFDGLPNHLFVHSANLSHARQAFCASTITSLEIRQVSLPPYDMMRTTFTSLVNLKYLFLLGIYPNEAFMQILDNIEPEYFQETTIAEMDSTIAIPSLETLMIDFHHPTYTVLPRDYSAEFIRVFSLPSLRSLILKGLESQQWKDISNSFSNSTDRYPKLASLKLIEMADVDFHPYDTSSAFPNLRRLSLDSVPSNLFIHQLLPRSPFSSTSDPSPSTNWPHLEEIAISNDPNTSKPLLHRVITTRERIGKPLKKLCLDDNFYKNLESINWIKEHVEVAELEKVFL</sequence>
<dbReference type="PANTHER" id="PTHR38926">
    <property type="entry name" value="F-BOX DOMAIN CONTAINING PROTEIN, EXPRESSED"/>
    <property type="match status" value="1"/>
</dbReference>
<reference evidence="1" key="1">
    <citation type="submission" date="2020-11" db="EMBL/GenBank/DDBJ databases">
        <authorList>
            <consortium name="DOE Joint Genome Institute"/>
            <person name="Ahrendt S."/>
            <person name="Riley R."/>
            <person name="Andreopoulos W."/>
            <person name="LaButti K."/>
            <person name="Pangilinan J."/>
            <person name="Ruiz-duenas F.J."/>
            <person name="Barrasa J.M."/>
            <person name="Sanchez-Garcia M."/>
            <person name="Camarero S."/>
            <person name="Miyauchi S."/>
            <person name="Serrano A."/>
            <person name="Linde D."/>
            <person name="Babiker R."/>
            <person name="Drula E."/>
            <person name="Ayuso-Fernandez I."/>
            <person name="Pacheco R."/>
            <person name="Padilla G."/>
            <person name="Ferreira P."/>
            <person name="Barriuso J."/>
            <person name="Kellner H."/>
            <person name="Castanera R."/>
            <person name="Alfaro M."/>
            <person name="Ramirez L."/>
            <person name="Pisabarro A.G."/>
            <person name="Kuo A."/>
            <person name="Tritt A."/>
            <person name="Lipzen A."/>
            <person name="He G."/>
            <person name="Yan M."/>
            <person name="Ng V."/>
            <person name="Cullen D."/>
            <person name="Martin F."/>
            <person name="Rosso M.-N."/>
            <person name="Henrissat B."/>
            <person name="Hibbett D."/>
            <person name="Martinez A.T."/>
            <person name="Grigoriev I.V."/>
        </authorList>
    </citation>
    <scope>NUCLEOTIDE SEQUENCE</scope>
    <source>
        <strain evidence="1">AH 44721</strain>
    </source>
</reference>
<evidence type="ECO:0000313" key="1">
    <source>
        <dbReference type="EMBL" id="KAF8876801.1"/>
    </source>
</evidence>
<keyword evidence="2" id="KW-1185">Reference proteome</keyword>
<dbReference type="SUPFAM" id="SSF52047">
    <property type="entry name" value="RNI-like"/>
    <property type="match status" value="1"/>
</dbReference>
<dbReference type="EMBL" id="JADNYJ010000178">
    <property type="protein sequence ID" value="KAF8876801.1"/>
    <property type="molecule type" value="Genomic_DNA"/>
</dbReference>
<proteinExistence type="predicted"/>
<organism evidence="1 2">
    <name type="scientific">Gymnopilus junonius</name>
    <name type="common">Spectacular rustgill mushroom</name>
    <name type="synonym">Gymnopilus spectabilis subsp. junonius</name>
    <dbReference type="NCBI Taxonomy" id="109634"/>
    <lineage>
        <taxon>Eukaryota</taxon>
        <taxon>Fungi</taxon>
        <taxon>Dikarya</taxon>
        <taxon>Basidiomycota</taxon>
        <taxon>Agaricomycotina</taxon>
        <taxon>Agaricomycetes</taxon>
        <taxon>Agaricomycetidae</taxon>
        <taxon>Agaricales</taxon>
        <taxon>Agaricineae</taxon>
        <taxon>Hymenogastraceae</taxon>
        <taxon>Gymnopilus</taxon>
    </lineage>
</organism>
<dbReference type="Proteomes" id="UP000724874">
    <property type="component" value="Unassembled WGS sequence"/>
</dbReference>
<gene>
    <name evidence="1" type="ORF">CPB84DRAFT_1688955</name>
</gene>
<accession>A0A9P5NC58</accession>
<dbReference type="AlphaFoldDB" id="A0A9P5NC58"/>